<dbReference type="GO" id="GO:0061630">
    <property type="term" value="F:ubiquitin protein ligase activity"/>
    <property type="evidence" value="ECO:0007669"/>
    <property type="project" value="TreeGrafter"/>
</dbReference>
<dbReference type="InterPro" id="IPR017907">
    <property type="entry name" value="Znf_RING_CS"/>
</dbReference>
<evidence type="ECO:0000256" key="4">
    <source>
        <dbReference type="PROSITE-ProRule" id="PRU00175"/>
    </source>
</evidence>
<protein>
    <recommendedName>
        <fullName evidence="6">RING-type domain-containing protein</fullName>
    </recommendedName>
</protein>
<dbReference type="RefSeq" id="XP_007689584.1">
    <property type="nucleotide sequence ID" value="XM_007691394.1"/>
</dbReference>
<dbReference type="GeneID" id="19125054"/>
<dbReference type="PANTHER" id="PTHR45969:SF69">
    <property type="entry name" value="FINGER DOMAIN PROTEIN, PUTATIVE (AFU_ORTHOLOGUE AFUA_3G12190)-RELATED"/>
    <property type="match status" value="1"/>
</dbReference>
<dbReference type="Proteomes" id="UP000054032">
    <property type="component" value="Unassembled WGS sequence"/>
</dbReference>
<dbReference type="HOGENOM" id="CLU_1085884_0_0_1"/>
<dbReference type="InterPro" id="IPR013083">
    <property type="entry name" value="Znf_RING/FYVE/PHD"/>
</dbReference>
<evidence type="ECO:0000313" key="8">
    <source>
        <dbReference type="Proteomes" id="UP000054032"/>
    </source>
</evidence>
<dbReference type="Gene3D" id="3.30.40.10">
    <property type="entry name" value="Zinc/RING finger domain, C3HC4 (zinc finger)"/>
    <property type="match status" value="1"/>
</dbReference>
<dbReference type="SMART" id="SM00184">
    <property type="entry name" value="RING"/>
    <property type="match status" value="1"/>
</dbReference>
<dbReference type="OrthoDB" id="3693801at2759"/>
<dbReference type="STRING" id="930090.W6Z1M6"/>
<keyword evidence="3" id="KW-0862">Zinc</keyword>
<dbReference type="EMBL" id="KI964017">
    <property type="protein sequence ID" value="EUC43855.1"/>
    <property type="molecule type" value="Genomic_DNA"/>
</dbReference>
<dbReference type="GO" id="GO:0016567">
    <property type="term" value="P:protein ubiquitination"/>
    <property type="evidence" value="ECO:0007669"/>
    <property type="project" value="TreeGrafter"/>
</dbReference>
<evidence type="ECO:0000256" key="2">
    <source>
        <dbReference type="ARBA" id="ARBA00022771"/>
    </source>
</evidence>
<dbReference type="InterPro" id="IPR001841">
    <property type="entry name" value="Znf_RING"/>
</dbReference>
<name>W6Z1M6_COCMI</name>
<evidence type="ECO:0000313" key="7">
    <source>
        <dbReference type="EMBL" id="EUC43855.1"/>
    </source>
</evidence>
<organism evidence="7 8">
    <name type="scientific">Bipolaris oryzae ATCC 44560</name>
    <dbReference type="NCBI Taxonomy" id="930090"/>
    <lineage>
        <taxon>Eukaryota</taxon>
        <taxon>Fungi</taxon>
        <taxon>Dikarya</taxon>
        <taxon>Ascomycota</taxon>
        <taxon>Pezizomycotina</taxon>
        <taxon>Dothideomycetes</taxon>
        <taxon>Pleosporomycetidae</taxon>
        <taxon>Pleosporales</taxon>
        <taxon>Pleosporineae</taxon>
        <taxon>Pleosporaceae</taxon>
        <taxon>Bipolaris</taxon>
    </lineage>
</organism>
<dbReference type="PROSITE" id="PS50089">
    <property type="entry name" value="ZF_RING_2"/>
    <property type="match status" value="1"/>
</dbReference>
<reference evidence="7 8" key="1">
    <citation type="journal article" date="2013" name="PLoS Genet.">
        <title>Comparative genome structure, secondary metabolite, and effector coding capacity across Cochliobolus pathogens.</title>
        <authorList>
            <person name="Condon B.J."/>
            <person name="Leng Y."/>
            <person name="Wu D."/>
            <person name="Bushley K.E."/>
            <person name="Ohm R.A."/>
            <person name="Otillar R."/>
            <person name="Martin J."/>
            <person name="Schackwitz W."/>
            <person name="Grimwood J."/>
            <person name="MohdZainudin N."/>
            <person name="Xue C."/>
            <person name="Wang R."/>
            <person name="Manning V.A."/>
            <person name="Dhillon B."/>
            <person name="Tu Z.J."/>
            <person name="Steffenson B.J."/>
            <person name="Salamov A."/>
            <person name="Sun H."/>
            <person name="Lowry S."/>
            <person name="LaButti K."/>
            <person name="Han J."/>
            <person name="Copeland A."/>
            <person name="Lindquist E."/>
            <person name="Barry K."/>
            <person name="Schmutz J."/>
            <person name="Baker S.E."/>
            <person name="Ciuffetti L.M."/>
            <person name="Grigoriev I.V."/>
            <person name="Zhong S."/>
            <person name="Turgeon B.G."/>
        </authorList>
    </citation>
    <scope>NUCLEOTIDE SEQUENCE [LARGE SCALE GENOMIC DNA]</scope>
    <source>
        <strain evidence="7 8">ATCC 44560</strain>
    </source>
</reference>
<dbReference type="SUPFAM" id="SSF57850">
    <property type="entry name" value="RING/U-box"/>
    <property type="match status" value="1"/>
</dbReference>
<keyword evidence="1" id="KW-0479">Metal-binding</keyword>
<keyword evidence="8" id="KW-1185">Reference proteome</keyword>
<dbReference type="AlphaFoldDB" id="W6Z1M6"/>
<dbReference type="PROSITE" id="PS00518">
    <property type="entry name" value="ZF_RING_1"/>
    <property type="match status" value="1"/>
</dbReference>
<dbReference type="eggNOG" id="KOG0800">
    <property type="taxonomic scope" value="Eukaryota"/>
</dbReference>
<accession>W6Z1M6</accession>
<evidence type="ECO:0000259" key="6">
    <source>
        <dbReference type="PROSITE" id="PS50089"/>
    </source>
</evidence>
<dbReference type="Pfam" id="PF13639">
    <property type="entry name" value="zf-RING_2"/>
    <property type="match status" value="1"/>
</dbReference>
<keyword evidence="2 4" id="KW-0863">Zinc-finger</keyword>
<evidence type="ECO:0000256" key="5">
    <source>
        <dbReference type="SAM" id="MobiDB-lite"/>
    </source>
</evidence>
<evidence type="ECO:0000256" key="3">
    <source>
        <dbReference type="ARBA" id="ARBA00022833"/>
    </source>
</evidence>
<dbReference type="GO" id="GO:0008270">
    <property type="term" value="F:zinc ion binding"/>
    <property type="evidence" value="ECO:0007669"/>
    <property type="project" value="UniProtKB-KW"/>
</dbReference>
<sequence>MSQPTYTREEFLSTFIKSATTSPHKTEECPICAEPYSFFFGQGAVTFGDRESCNHVFCESCITQWLSTEGVNSCPLCRRQLFVSDDDEEGEEEYDDDDEEEEETEEGEYAFTDEQLHELLENAWYKVFWLLEPHRQKVARGGENVSGAGDEEDEEDSPLHHSILIHAFVRILAARVDVHALNDATGLTGEYKMHVLKIVLRRIMAELVEYIESTGGRETVPEFPRDKALVWEEPLKVVMQLL</sequence>
<feature type="region of interest" description="Disordered" evidence="5">
    <location>
        <begin position="86"/>
        <end position="108"/>
    </location>
</feature>
<gene>
    <name evidence="7" type="ORF">COCMIDRAFT_6720</name>
</gene>
<proteinExistence type="predicted"/>
<evidence type="ECO:0000256" key="1">
    <source>
        <dbReference type="ARBA" id="ARBA00022723"/>
    </source>
</evidence>
<dbReference type="KEGG" id="bor:COCMIDRAFT_6720"/>
<feature type="domain" description="RING-type" evidence="6">
    <location>
        <begin position="29"/>
        <end position="78"/>
    </location>
</feature>
<dbReference type="PANTHER" id="PTHR45969">
    <property type="entry name" value="RING ZINC FINGER PROTEIN-RELATED"/>
    <property type="match status" value="1"/>
</dbReference>